<dbReference type="PANTHER" id="PTHR33171:SF17">
    <property type="entry name" value="LARA-LIKE N-TERMINAL DOMAIN-CONTAINING PROTEIN"/>
    <property type="match status" value="1"/>
</dbReference>
<gene>
    <name evidence="2" type="ORF">dnl_13570</name>
</gene>
<name>A0A975B5G6_9BACT</name>
<dbReference type="AlphaFoldDB" id="A0A975B5G6"/>
<feature type="domain" description="LarA-like N-terminal" evidence="1">
    <location>
        <begin position="15"/>
        <end position="206"/>
    </location>
</feature>
<evidence type="ECO:0000313" key="3">
    <source>
        <dbReference type="Proteomes" id="UP000663720"/>
    </source>
</evidence>
<keyword evidence="3" id="KW-1185">Reference proteome</keyword>
<protein>
    <submittedName>
        <fullName evidence="2">Lactate racemase N-terminal domain-containing protein</fullName>
    </submittedName>
</protein>
<dbReference type="Gene3D" id="3.40.50.11440">
    <property type="match status" value="1"/>
</dbReference>
<organism evidence="2 3">
    <name type="scientific">Desulfonema limicola</name>
    <dbReference type="NCBI Taxonomy" id="45656"/>
    <lineage>
        <taxon>Bacteria</taxon>
        <taxon>Pseudomonadati</taxon>
        <taxon>Thermodesulfobacteriota</taxon>
        <taxon>Desulfobacteria</taxon>
        <taxon>Desulfobacterales</taxon>
        <taxon>Desulfococcaceae</taxon>
        <taxon>Desulfonema</taxon>
    </lineage>
</organism>
<dbReference type="Proteomes" id="UP000663720">
    <property type="component" value="Chromosome"/>
</dbReference>
<dbReference type="Pfam" id="PF09861">
    <property type="entry name" value="Lar_N"/>
    <property type="match status" value="1"/>
</dbReference>
<accession>A0A975B5G6</accession>
<reference evidence="2" key="1">
    <citation type="journal article" date="2021" name="Microb. Physiol.">
        <title>Proteogenomic Insights into the Physiology of Marine, Sulfate-Reducing, Filamentous Desulfonema limicola and Desulfonema magnum.</title>
        <authorList>
            <person name="Schnaars V."/>
            <person name="Wohlbrand L."/>
            <person name="Scheve S."/>
            <person name="Hinrichs C."/>
            <person name="Reinhardt R."/>
            <person name="Rabus R."/>
        </authorList>
    </citation>
    <scope>NUCLEOTIDE SEQUENCE</scope>
    <source>
        <strain evidence="2">5ac10</strain>
    </source>
</reference>
<evidence type="ECO:0000259" key="1">
    <source>
        <dbReference type="Pfam" id="PF09861"/>
    </source>
</evidence>
<dbReference type="InterPro" id="IPR018657">
    <property type="entry name" value="LarA-like_N"/>
</dbReference>
<proteinExistence type="predicted"/>
<dbReference type="GO" id="GO:0050043">
    <property type="term" value="F:lactate racemase activity"/>
    <property type="evidence" value="ECO:0007669"/>
    <property type="project" value="InterPro"/>
</dbReference>
<evidence type="ECO:0000313" key="2">
    <source>
        <dbReference type="EMBL" id="QTA79104.1"/>
    </source>
</evidence>
<dbReference type="InterPro" id="IPR048068">
    <property type="entry name" value="LarA-like"/>
</dbReference>
<dbReference type="EMBL" id="CP061799">
    <property type="protein sequence ID" value="QTA79104.1"/>
    <property type="molecule type" value="Genomic_DNA"/>
</dbReference>
<dbReference type="RefSeq" id="WP_207690887.1">
    <property type="nucleotide sequence ID" value="NZ_CP061799.1"/>
</dbReference>
<dbReference type="KEGG" id="dli:dnl_13570"/>
<sequence length="412" mass="46037">MSKVKQIKIPWGAWYEDGFLDLSFPVDWEADLCSINDAPRLDDNTILKSLQNPFKTPDLFSMAEKGKKAVIAVEDITRPARLKRILKPVVNGLLKAGINKQDIMFVICSGAHAPMLKHEMILKLGRDIVDNYLILNHNPYDNLSETGIILGKTPVKVNSHFFKADIKIGIGSIMPHPFAGFSSGGKLILPGLSDIATLERSHKYVMMGFRGGVNDVETNKFRMEMEDVALKIGMDYFIGIVPNSRREIGGVFAGHLIDAHRAGVEFARKIYKTEISGLYDIAILNTYPKDSELMQADAALIPLKTSDSQFLKENGAVVIASRCSNGFGYHSLFGPGMRLAKKPIKRRNLQNKDLIVFAPGINQPEFQCLYWEGYKLADKWHDVIALLKNRFPKQPRVLVLPSAPLQLISCRT</sequence>
<dbReference type="PANTHER" id="PTHR33171">
    <property type="entry name" value="LAR_N DOMAIN-CONTAINING PROTEIN"/>
    <property type="match status" value="1"/>
</dbReference>